<dbReference type="InterPro" id="IPR013761">
    <property type="entry name" value="SAM/pointed_sf"/>
</dbReference>
<dbReference type="EMBL" id="VXIV02003325">
    <property type="protein sequence ID" value="KAF6018276.1"/>
    <property type="molecule type" value="Genomic_DNA"/>
</dbReference>
<evidence type="ECO:0000313" key="3">
    <source>
        <dbReference type="EMBL" id="KAF6018276.1"/>
    </source>
</evidence>
<feature type="domain" description="SAM" evidence="2">
    <location>
        <begin position="86"/>
        <end position="154"/>
    </location>
</feature>
<keyword evidence="4" id="KW-1185">Reference proteome</keyword>
<gene>
    <name evidence="3" type="ORF">EB796_023438</name>
</gene>
<dbReference type="Pfam" id="PF07647">
    <property type="entry name" value="SAM_2"/>
    <property type="match status" value="1"/>
</dbReference>
<evidence type="ECO:0000259" key="2">
    <source>
        <dbReference type="PROSITE" id="PS50105"/>
    </source>
</evidence>
<proteinExistence type="predicted"/>
<comment type="caution">
    <text evidence="3">The sequence shown here is derived from an EMBL/GenBank/DDBJ whole genome shotgun (WGS) entry which is preliminary data.</text>
</comment>
<protein>
    <recommendedName>
        <fullName evidence="2">SAM domain-containing protein</fullName>
    </recommendedName>
</protein>
<feature type="compositionally biased region" description="Low complexity" evidence="1">
    <location>
        <begin position="51"/>
        <end position="69"/>
    </location>
</feature>
<dbReference type="PROSITE" id="PS50105">
    <property type="entry name" value="SAM_DOMAIN"/>
    <property type="match status" value="1"/>
</dbReference>
<reference evidence="3" key="1">
    <citation type="submission" date="2020-06" db="EMBL/GenBank/DDBJ databases">
        <title>Draft genome of Bugula neritina, a colonial animal packing powerful symbionts and potential medicines.</title>
        <authorList>
            <person name="Rayko M."/>
        </authorList>
    </citation>
    <scope>NUCLEOTIDE SEQUENCE [LARGE SCALE GENOMIC DNA]</scope>
    <source>
        <strain evidence="3">Kwan_BN1</strain>
    </source>
</reference>
<evidence type="ECO:0000256" key="1">
    <source>
        <dbReference type="SAM" id="MobiDB-lite"/>
    </source>
</evidence>
<dbReference type="AlphaFoldDB" id="A0A7J7IXL7"/>
<feature type="region of interest" description="Disordered" evidence="1">
    <location>
        <begin position="17"/>
        <end position="79"/>
    </location>
</feature>
<accession>A0A7J7IXL7</accession>
<feature type="compositionally biased region" description="Pro residues" evidence="1">
    <location>
        <begin position="41"/>
        <end position="50"/>
    </location>
</feature>
<evidence type="ECO:0000313" key="4">
    <source>
        <dbReference type="Proteomes" id="UP000593567"/>
    </source>
</evidence>
<sequence length="173" mass="19264">MLLVLGATELVRNKYRLPPPIPEAHSHKDDDDVTLEGYLNPHPPPLPKPPNSHSQKVSSSELPSPSASPGATLSTPSGHQLKCSSWTSQQVADWLDSSNLSQFKDSLSSYLCYHTLIGFYSFKEVDGEMLAELVLLSRDHKDMFYSLLNKTSATHIADFLRFSCAAKKLYMQQ</sequence>
<dbReference type="Proteomes" id="UP000593567">
    <property type="component" value="Unassembled WGS sequence"/>
</dbReference>
<dbReference type="InterPro" id="IPR001660">
    <property type="entry name" value="SAM"/>
</dbReference>
<name>A0A7J7IXL7_BUGNE</name>
<organism evidence="3 4">
    <name type="scientific">Bugula neritina</name>
    <name type="common">Brown bryozoan</name>
    <name type="synonym">Sertularia neritina</name>
    <dbReference type="NCBI Taxonomy" id="10212"/>
    <lineage>
        <taxon>Eukaryota</taxon>
        <taxon>Metazoa</taxon>
        <taxon>Spiralia</taxon>
        <taxon>Lophotrochozoa</taxon>
        <taxon>Bryozoa</taxon>
        <taxon>Gymnolaemata</taxon>
        <taxon>Cheilostomatida</taxon>
        <taxon>Flustrina</taxon>
        <taxon>Buguloidea</taxon>
        <taxon>Bugulidae</taxon>
        <taxon>Bugula</taxon>
    </lineage>
</organism>
<dbReference type="SUPFAM" id="SSF47769">
    <property type="entry name" value="SAM/Pointed domain"/>
    <property type="match status" value="1"/>
</dbReference>
<dbReference type="OrthoDB" id="9978456at2759"/>